<dbReference type="SUPFAM" id="SSF46955">
    <property type="entry name" value="Putative DNA-binding domain"/>
    <property type="match status" value="1"/>
</dbReference>
<dbReference type="SMART" id="SM00422">
    <property type="entry name" value="HTH_MERR"/>
    <property type="match status" value="1"/>
</dbReference>
<dbReference type="AlphaFoldDB" id="A0A2D0ACE1"/>
<evidence type="ECO:0000256" key="2">
    <source>
        <dbReference type="ARBA" id="ARBA00023125"/>
    </source>
</evidence>
<sequence length="316" mass="35418">MNPDQPHRDSDDDYRQALAEGWLPIREVSRRTGVNPVTLRAWERRYGLVVPQRTPKGHRLYSEAQIARIQAILTWLGRGVAVSKIRALLDEDAPPSMEAAASPWDDLRQQCIAAIGRINERQLDELFNGALAIYPALTLCEQLMLPLLDELEKRWQGQFGAQLERVFFHTWLRTKFGTRLYHHNRQQRGAPLLLVNQSGLPLEPGLWLTAWLAGSAGCPLEIFDWPLPPGELALAVERLQPRAVLLYSSRTLNLLQLPRLLTGVDCPRVLAGPATAIHPDALQELAIAEPPLHLAGDPVAAFGLLRELQLLNREVA</sequence>
<keyword evidence="2" id="KW-0238">DNA-binding</keyword>
<dbReference type="CDD" id="cd01104">
    <property type="entry name" value="HTH_MlrA-CarA"/>
    <property type="match status" value="1"/>
</dbReference>
<dbReference type="PROSITE" id="PS50937">
    <property type="entry name" value="HTH_MERR_2"/>
    <property type="match status" value="1"/>
</dbReference>
<comment type="caution">
    <text evidence="5">The sequence shown here is derived from an EMBL/GenBank/DDBJ whole genome shotgun (WGS) entry which is preliminary data.</text>
</comment>
<dbReference type="Pfam" id="PF02607">
    <property type="entry name" value="B12-binding_2"/>
    <property type="match status" value="1"/>
</dbReference>
<dbReference type="STRING" id="46680.GCA_000807755_00873"/>
<keyword evidence="1" id="KW-0805">Transcription regulation</keyword>
<organism evidence="5 6">
    <name type="scientific">Pseudomonas nitroreducens</name>
    <dbReference type="NCBI Taxonomy" id="46680"/>
    <lineage>
        <taxon>Bacteria</taxon>
        <taxon>Pseudomonadati</taxon>
        <taxon>Pseudomonadota</taxon>
        <taxon>Gammaproteobacteria</taxon>
        <taxon>Pseudomonadales</taxon>
        <taxon>Pseudomonadaceae</taxon>
        <taxon>Pseudomonas</taxon>
    </lineage>
</organism>
<evidence type="ECO:0000259" key="4">
    <source>
        <dbReference type="PROSITE" id="PS50937"/>
    </source>
</evidence>
<dbReference type="EMBL" id="NJBA01000006">
    <property type="protein sequence ID" value="OWP49301.1"/>
    <property type="molecule type" value="Genomic_DNA"/>
</dbReference>
<dbReference type="Proteomes" id="UP000198145">
    <property type="component" value="Unassembled WGS sequence"/>
</dbReference>
<proteinExistence type="predicted"/>
<feature type="domain" description="HTH merR-type" evidence="4">
    <location>
        <begin position="22"/>
        <end position="91"/>
    </location>
</feature>
<dbReference type="Pfam" id="PF13411">
    <property type="entry name" value="MerR_1"/>
    <property type="match status" value="1"/>
</dbReference>
<dbReference type="eggNOG" id="COG0789">
    <property type="taxonomic scope" value="Bacteria"/>
</dbReference>
<dbReference type="Gene3D" id="1.10.1660.10">
    <property type="match status" value="1"/>
</dbReference>
<dbReference type="PANTHER" id="PTHR30204">
    <property type="entry name" value="REDOX-CYCLING DRUG-SENSING TRANSCRIPTIONAL ACTIVATOR SOXR"/>
    <property type="match status" value="1"/>
</dbReference>
<evidence type="ECO:0000256" key="1">
    <source>
        <dbReference type="ARBA" id="ARBA00023015"/>
    </source>
</evidence>
<dbReference type="InterPro" id="IPR000551">
    <property type="entry name" value="MerR-type_HTH_dom"/>
</dbReference>
<dbReference type="GO" id="GO:0003700">
    <property type="term" value="F:DNA-binding transcription factor activity"/>
    <property type="evidence" value="ECO:0007669"/>
    <property type="project" value="InterPro"/>
</dbReference>
<name>A0A2D0ACE1_PSENT</name>
<reference evidence="5 6" key="1">
    <citation type="submission" date="2017-06" db="EMBL/GenBank/DDBJ databases">
        <title>Draft genome of Pseudomonas nitroreducens DF05.</title>
        <authorList>
            <person name="Iyer R."/>
        </authorList>
    </citation>
    <scope>NUCLEOTIDE SEQUENCE [LARGE SCALE GENOMIC DNA]</scope>
    <source>
        <strain evidence="5 6">DF05</strain>
    </source>
</reference>
<evidence type="ECO:0000256" key="3">
    <source>
        <dbReference type="ARBA" id="ARBA00023163"/>
    </source>
</evidence>
<keyword evidence="3" id="KW-0804">Transcription</keyword>
<accession>A0A2D0ACE1</accession>
<protein>
    <submittedName>
        <fullName evidence="5">Helix-turn-helix-type transcriptional regulator</fullName>
    </submittedName>
</protein>
<dbReference type="PANTHER" id="PTHR30204:SF67">
    <property type="entry name" value="HTH-TYPE TRANSCRIPTIONAL REGULATOR MLRA-RELATED"/>
    <property type="match status" value="1"/>
</dbReference>
<dbReference type="InterPro" id="IPR003759">
    <property type="entry name" value="Cbl-bd_cap"/>
</dbReference>
<gene>
    <name evidence="5" type="ORF">CEG18_17200</name>
</gene>
<dbReference type="GO" id="GO:0003677">
    <property type="term" value="F:DNA binding"/>
    <property type="evidence" value="ECO:0007669"/>
    <property type="project" value="UniProtKB-KW"/>
</dbReference>
<dbReference type="InterPro" id="IPR036594">
    <property type="entry name" value="Meth_synthase_dom"/>
</dbReference>
<dbReference type="InterPro" id="IPR047057">
    <property type="entry name" value="MerR_fam"/>
</dbReference>
<evidence type="ECO:0000313" key="5">
    <source>
        <dbReference type="EMBL" id="OWP49301.1"/>
    </source>
</evidence>
<dbReference type="RefSeq" id="WP_088419134.1">
    <property type="nucleotide sequence ID" value="NZ_NJBA01000006.1"/>
</dbReference>
<evidence type="ECO:0000313" key="6">
    <source>
        <dbReference type="Proteomes" id="UP000198145"/>
    </source>
</evidence>
<dbReference type="Gene3D" id="1.10.1240.10">
    <property type="entry name" value="Methionine synthase domain"/>
    <property type="match status" value="1"/>
</dbReference>
<dbReference type="InterPro" id="IPR009061">
    <property type="entry name" value="DNA-bd_dom_put_sf"/>
</dbReference>